<sequence length="215" mass="24608">MMEMFSPLLNDYSERFTTAHDRVLQQIHDEAMQSHAHAHMLSTHVQGKFLEMVSTIMRPKYILEIGTFVGYSAICLAKGLQEDGELHTLELRETDAATAKANFHRVDLDKKIHLHVGNALDIIPTLDIQWDLVFIDADKISYTQYYELVLPRLSDRGMIIADNVLFHGEVLEEPVKGKSAKAIQAFNQHVMDDERSEQVLVTMRDGLLLIRKKHN</sequence>
<dbReference type="InterPro" id="IPR029063">
    <property type="entry name" value="SAM-dependent_MTases_sf"/>
</dbReference>
<keyword evidence="3" id="KW-0949">S-adenosyl-L-methionine</keyword>
<evidence type="ECO:0000256" key="1">
    <source>
        <dbReference type="ARBA" id="ARBA00022603"/>
    </source>
</evidence>
<reference evidence="4 5" key="1">
    <citation type="submission" date="2023-07" db="EMBL/GenBank/DDBJ databases">
        <authorList>
            <person name="Lian W.-H."/>
        </authorList>
    </citation>
    <scope>NUCLEOTIDE SEQUENCE [LARGE SCALE GENOMIC DNA]</scope>
    <source>
        <strain evidence="4 5">SYSU DXS3180</strain>
    </source>
</reference>
<gene>
    <name evidence="4" type="ORF">QTN47_08980</name>
</gene>
<proteinExistence type="predicted"/>
<evidence type="ECO:0000256" key="3">
    <source>
        <dbReference type="ARBA" id="ARBA00022691"/>
    </source>
</evidence>
<accession>A0ABV3ZCP0</accession>
<keyword evidence="5" id="KW-1185">Reference proteome</keyword>
<evidence type="ECO:0000313" key="5">
    <source>
        <dbReference type="Proteomes" id="UP001560573"/>
    </source>
</evidence>
<evidence type="ECO:0000256" key="2">
    <source>
        <dbReference type="ARBA" id="ARBA00022679"/>
    </source>
</evidence>
<dbReference type="Pfam" id="PF01596">
    <property type="entry name" value="Methyltransf_3"/>
    <property type="match status" value="1"/>
</dbReference>
<dbReference type="Gene3D" id="3.40.50.150">
    <property type="entry name" value="Vaccinia Virus protein VP39"/>
    <property type="match status" value="1"/>
</dbReference>
<dbReference type="SUPFAM" id="SSF53335">
    <property type="entry name" value="S-adenosyl-L-methionine-dependent methyltransferases"/>
    <property type="match status" value="1"/>
</dbReference>
<evidence type="ECO:0000313" key="4">
    <source>
        <dbReference type="EMBL" id="MEX6687623.1"/>
    </source>
</evidence>
<dbReference type="RefSeq" id="WP_369329028.1">
    <property type="nucleotide sequence ID" value="NZ_JAULBC010000002.1"/>
</dbReference>
<dbReference type="GO" id="GO:0008168">
    <property type="term" value="F:methyltransferase activity"/>
    <property type="evidence" value="ECO:0007669"/>
    <property type="project" value="UniProtKB-KW"/>
</dbReference>
<dbReference type="EC" id="2.1.1.-" evidence="4"/>
<dbReference type="EMBL" id="JAULBC010000002">
    <property type="protein sequence ID" value="MEX6687623.1"/>
    <property type="molecule type" value="Genomic_DNA"/>
</dbReference>
<dbReference type="GO" id="GO:0032259">
    <property type="term" value="P:methylation"/>
    <property type="evidence" value="ECO:0007669"/>
    <property type="project" value="UniProtKB-KW"/>
</dbReference>
<dbReference type="PANTHER" id="PTHR10509:SF14">
    <property type="entry name" value="CAFFEOYL-COA O-METHYLTRANSFERASE 3-RELATED"/>
    <property type="match status" value="1"/>
</dbReference>
<protein>
    <submittedName>
        <fullName evidence="4">O-methyltransferase</fullName>
        <ecNumber evidence="4">2.1.1.-</ecNumber>
    </submittedName>
</protein>
<dbReference type="PANTHER" id="PTHR10509">
    <property type="entry name" value="O-METHYLTRANSFERASE-RELATED"/>
    <property type="match status" value="1"/>
</dbReference>
<dbReference type="Proteomes" id="UP001560573">
    <property type="component" value="Unassembled WGS sequence"/>
</dbReference>
<dbReference type="InterPro" id="IPR050362">
    <property type="entry name" value="Cation-dep_OMT"/>
</dbReference>
<comment type="caution">
    <text evidence="4">The sequence shown here is derived from an EMBL/GenBank/DDBJ whole genome shotgun (WGS) entry which is preliminary data.</text>
</comment>
<organism evidence="4 5">
    <name type="scientific">Danxiaibacter flavus</name>
    <dbReference type="NCBI Taxonomy" id="3049108"/>
    <lineage>
        <taxon>Bacteria</taxon>
        <taxon>Pseudomonadati</taxon>
        <taxon>Bacteroidota</taxon>
        <taxon>Chitinophagia</taxon>
        <taxon>Chitinophagales</taxon>
        <taxon>Chitinophagaceae</taxon>
        <taxon>Danxiaibacter</taxon>
    </lineage>
</organism>
<keyword evidence="1 4" id="KW-0489">Methyltransferase</keyword>
<keyword evidence="2 4" id="KW-0808">Transferase</keyword>
<name>A0ABV3ZCP0_9BACT</name>
<dbReference type="PROSITE" id="PS51682">
    <property type="entry name" value="SAM_OMT_I"/>
    <property type="match status" value="1"/>
</dbReference>
<dbReference type="InterPro" id="IPR002935">
    <property type="entry name" value="SAM_O-MeTrfase"/>
</dbReference>